<protein>
    <submittedName>
        <fullName evidence="1">Putative homing endonuclease F-LimVI</fullName>
    </submittedName>
</protein>
<proteinExistence type="predicted"/>
<dbReference type="GO" id="GO:0004519">
    <property type="term" value="F:endonuclease activity"/>
    <property type="evidence" value="ECO:0007669"/>
    <property type="project" value="UniProtKB-KW"/>
</dbReference>
<sequence length="244" mass="27549">MAIPFVYFLESKDGHIYVGSKIGKGADPKILWSSYFSSSEYVKNLIKEKGQDYFSVVGIEIFSDPEEAFWKEQQCIESLKGSPMLLNKHSQKPGTKPFSQFGRTGESQHFFGKGHLRIGELNPMFGKQGALKGVVGKEHPAYGKNKSGERNGMFGVRGELHHHYGTPPWEVPISKKLGTDKNWLLAAEVHYMWENGISQRNISQAKSISLRSVESMCSKFKSGWKPDQDPVWLSFVEEKQKCAQ</sequence>
<dbReference type="Proteomes" id="UP000222311">
    <property type="component" value="Segment"/>
</dbReference>
<evidence type="ECO:0000313" key="1">
    <source>
        <dbReference type="EMBL" id="ASD51474.1"/>
    </source>
</evidence>
<reference evidence="1 2" key="1">
    <citation type="journal article" date="2017" name="Front. Microbiol.">
        <title>Environmental Bacteriophages of the Emerging Enterobacterial Phytopathogen, Dickeya solani, Show Genomic Conservation and Capacity for Horizontal Gene Transfer between Their Bacterial Hosts.</title>
        <authorList>
            <person name="Day A.W."/>
            <person name="Ahn J."/>
            <person name="Fang X."/>
            <person name="Salmond G.P.C."/>
        </authorList>
    </citation>
    <scope>NUCLEOTIDE SEQUENCE [LARGE SCALE GENOMIC DNA]</scope>
</reference>
<evidence type="ECO:0000313" key="2">
    <source>
        <dbReference type="Proteomes" id="UP000222311"/>
    </source>
</evidence>
<name>A0A248H4D0_9CAUD</name>
<accession>A0A248H4D0</accession>
<keyword evidence="1" id="KW-0255">Endonuclease</keyword>
<organism evidence="1 2">
    <name type="scientific">Dickeya phage XF4</name>
    <dbReference type="NCBI Taxonomy" id="1983656"/>
    <lineage>
        <taxon>Viruses</taxon>
        <taxon>Duplodnaviria</taxon>
        <taxon>Heunggongvirae</taxon>
        <taxon>Uroviricota</taxon>
        <taxon>Caudoviricetes</taxon>
        <taxon>Pantevenvirales</taxon>
        <taxon>Ackermannviridae</taxon>
        <taxon>Aglimvirinae</taxon>
        <taxon>Limestonevirus</taxon>
        <taxon>Limestonevirus limestone</taxon>
    </lineage>
</organism>
<dbReference type="EMBL" id="KY942057">
    <property type="protein sequence ID" value="ASD51474.1"/>
    <property type="molecule type" value="Genomic_DNA"/>
</dbReference>
<keyword evidence="1" id="KW-0540">Nuclease</keyword>
<keyword evidence="1" id="KW-0378">Hydrolase</keyword>